<dbReference type="Proteomes" id="UP000034947">
    <property type="component" value="Unassembled WGS sequence"/>
</dbReference>
<evidence type="ECO:0000256" key="10">
    <source>
        <dbReference type="ARBA" id="ARBA00023136"/>
    </source>
</evidence>
<name>A0A0F8WTG2_9EURO</name>
<dbReference type="InterPro" id="IPR013969">
    <property type="entry name" value="Oligosacch_biosynth_Alg14"/>
</dbReference>
<dbReference type="PROSITE" id="PS00061">
    <property type="entry name" value="ADH_SHORT"/>
    <property type="match status" value="1"/>
</dbReference>
<evidence type="ECO:0000256" key="6">
    <source>
        <dbReference type="ARBA" id="ARBA00022692"/>
    </source>
</evidence>
<comment type="subcellular location">
    <subcellularLocation>
        <location evidence="1">Endoplasmic reticulum membrane</location>
        <topology evidence="1">Single-pass membrane protein</topology>
    </subcellularLocation>
    <subcellularLocation>
        <location evidence="2">Nucleus membrane</location>
        <topology evidence="2">Single-pass membrane protein</topology>
    </subcellularLocation>
</comment>
<gene>
    <name evidence="12" type="ORF">AOCH_004728</name>
</gene>
<comment type="similarity">
    <text evidence="3">Belongs to the ALG14 family.</text>
</comment>
<dbReference type="VEuPathDB" id="FungiDB:P175DRAFT_0426321"/>
<dbReference type="Pfam" id="PF08660">
    <property type="entry name" value="Alg14"/>
    <property type="match status" value="1"/>
</dbReference>
<dbReference type="PANTHER" id="PTHR12154">
    <property type="entry name" value="GLYCOSYL TRANSFERASE-RELATED"/>
    <property type="match status" value="1"/>
</dbReference>
<dbReference type="PRINTS" id="PR00081">
    <property type="entry name" value="GDHRDH"/>
</dbReference>
<dbReference type="GO" id="GO:0031965">
    <property type="term" value="C:nuclear membrane"/>
    <property type="evidence" value="ECO:0007669"/>
    <property type="project" value="UniProtKB-SubCell"/>
</dbReference>
<sequence>MAYTNLAFQIIRLLAVSQNTPVPKWRLNQSPIHLLVVLGSGGHTAEMFSMLRRMQLDPSKYTYRTYVLSSGDNFSAAKAVEFETALLKQRKLKPSTDGQTTESESGGAYTIVTVPRARRVHQSYFTSPFTTLQSFWSCLLVLRGLHPDQQAASSKLPSPYPDLILTNGPATAVCVVLAARILRLYQSCVMALFPSKVYPHARSLADPRSGRNAPLSGDLRLRTIFVESWARVTTLSLSGKLLLPLVDRFLVQWPALEGKRAWRGMRKTEGLGALVAQKFAAEGCNVAINYLSSKEAAEKLVVDIKAQYNVKAITIQGDASIQSECQSMVKTAIEEFGGLDILVSNAGWTKVTVFGDLDAMDDADWDKCWSSNVKGNLYLFKAALPTFNANPEGGVFILTSSVAAVSATGSSLPYSVTKAAGLHLVKCLAQTQGKKVRVNAVLPGLLLTDWGNRFPPEKIEAYKDKALLKTVPEVEDTANAYIMIAKNSSMTGQAVQIDSGFVVNY</sequence>
<evidence type="ECO:0000256" key="8">
    <source>
        <dbReference type="ARBA" id="ARBA00022857"/>
    </source>
</evidence>
<dbReference type="EMBL" id="JYKN01002972">
    <property type="protein sequence ID" value="KKK14527.1"/>
    <property type="molecule type" value="Genomic_DNA"/>
</dbReference>
<keyword evidence="9" id="KW-1133">Transmembrane helix</keyword>
<evidence type="ECO:0000256" key="3">
    <source>
        <dbReference type="ARBA" id="ARBA00009731"/>
    </source>
</evidence>
<evidence type="ECO:0000256" key="2">
    <source>
        <dbReference type="ARBA" id="ARBA00004590"/>
    </source>
</evidence>
<evidence type="ECO:0000256" key="7">
    <source>
        <dbReference type="ARBA" id="ARBA00022824"/>
    </source>
</evidence>
<proteinExistence type="inferred from homology"/>
<keyword evidence="10" id="KW-0472">Membrane</keyword>
<dbReference type="InterPro" id="IPR020904">
    <property type="entry name" value="Sc_DH/Rdtase_CS"/>
</dbReference>
<dbReference type="VEuPathDB" id="FungiDB:P175DRAFT_0558835"/>
<dbReference type="InterPro" id="IPR002347">
    <property type="entry name" value="SDR_fam"/>
</dbReference>
<keyword evidence="13" id="KW-1185">Reference proteome</keyword>
<evidence type="ECO:0000256" key="4">
    <source>
        <dbReference type="ARBA" id="ARBA00011335"/>
    </source>
</evidence>
<dbReference type="Pfam" id="PF13561">
    <property type="entry name" value="adh_short_C2"/>
    <property type="match status" value="1"/>
</dbReference>
<evidence type="ECO:0000256" key="1">
    <source>
        <dbReference type="ARBA" id="ARBA00004389"/>
    </source>
</evidence>
<dbReference type="SUPFAM" id="SSF51735">
    <property type="entry name" value="NAD(P)-binding Rossmann-fold domains"/>
    <property type="match status" value="1"/>
</dbReference>
<dbReference type="CDD" id="cd05233">
    <property type="entry name" value="SDR_c"/>
    <property type="match status" value="1"/>
</dbReference>
<dbReference type="OrthoDB" id="37659at2759"/>
<keyword evidence="7" id="KW-0256">Endoplasmic reticulum</keyword>
<dbReference type="AlphaFoldDB" id="A0A0F8WTG2"/>
<dbReference type="PANTHER" id="PTHR12154:SF4">
    <property type="entry name" value="UDP-N-ACETYLGLUCOSAMINE TRANSFERASE SUBUNIT ALG14 HOMOLOG"/>
    <property type="match status" value="1"/>
</dbReference>
<comment type="caution">
    <text evidence="12">The sequence shown here is derived from an EMBL/GenBank/DDBJ whole genome shotgun (WGS) entry which is preliminary data.</text>
</comment>
<reference evidence="12 13" key="1">
    <citation type="submission" date="2015-02" db="EMBL/GenBank/DDBJ databases">
        <title>Draft Genome Sequences of Two Closely-Related Aflatoxigenic Aspergillus Species Obtained from the Cote d'Ivoire.</title>
        <authorList>
            <person name="Moore G.G."/>
            <person name="Beltz S.B."/>
            <person name="Mack B.M."/>
        </authorList>
    </citation>
    <scope>NUCLEOTIDE SEQUENCE [LARGE SCALE GENOMIC DNA]</scope>
    <source>
        <strain evidence="12 13">SRRC1432</strain>
    </source>
</reference>
<accession>A0A0F8WTG2</accession>
<keyword evidence="8" id="KW-0521">NADP</keyword>
<evidence type="ECO:0000256" key="5">
    <source>
        <dbReference type="ARBA" id="ARBA00017467"/>
    </source>
</evidence>
<keyword evidence="6" id="KW-0812">Transmembrane</keyword>
<comment type="subunit">
    <text evidence="4">Heterodimer with ALG13 to form a functional enzyme.</text>
</comment>
<dbReference type="GO" id="GO:0043541">
    <property type="term" value="C:UDP-N-acetylglucosamine transferase complex"/>
    <property type="evidence" value="ECO:0007669"/>
    <property type="project" value="TreeGrafter"/>
</dbReference>
<organism evidence="12 13">
    <name type="scientific">Aspergillus ochraceoroseus</name>
    <dbReference type="NCBI Taxonomy" id="138278"/>
    <lineage>
        <taxon>Eukaryota</taxon>
        <taxon>Fungi</taxon>
        <taxon>Dikarya</taxon>
        <taxon>Ascomycota</taxon>
        <taxon>Pezizomycotina</taxon>
        <taxon>Eurotiomycetes</taxon>
        <taxon>Eurotiomycetidae</taxon>
        <taxon>Eurotiales</taxon>
        <taxon>Aspergillaceae</taxon>
        <taxon>Aspergillus</taxon>
        <taxon>Aspergillus subgen. Nidulantes</taxon>
    </lineage>
</organism>
<protein>
    <recommendedName>
        <fullName evidence="5">UDP-N-acetylglucosamine transferase subunit ALG14</fullName>
    </recommendedName>
    <alternativeName>
        <fullName evidence="11">Asparagine-linked glycosylation protein 14</fullName>
    </alternativeName>
</protein>
<dbReference type="GO" id="GO:0004577">
    <property type="term" value="F:N-acetylglucosaminyldiphosphodolichol N-acetylglucosaminyltransferase activity"/>
    <property type="evidence" value="ECO:0007669"/>
    <property type="project" value="TreeGrafter"/>
</dbReference>
<evidence type="ECO:0000313" key="13">
    <source>
        <dbReference type="Proteomes" id="UP000034947"/>
    </source>
</evidence>
<evidence type="ECO:0000256" key="11">
    <source>
        <dbReference type="ARBA" id="ARBA00032062"/>
    </source>
</evidence>
<dbReference type="InterPro" id="IPR036291">
    <property type="entry name" value="NAD(P)-bd_dom_sf"/>
</dbReference>
<dbReference type="GO" id="GO:0006488">
    <property type="term" value="P:dolichol-linked oligosaccharide biosynthetic process"/>
    <property type="evidence" value="ECO:0007669"/>
    <property type="project" value="InterPro"/>
</dbReference>
<evidence type="ECO:0000313" key="12">
    <source>
        <dbReference type="EMBL" id="KKK14527.1"/>
    </source>
</evidence>
<dbReference type="Gene3D" id="3.40.50.720">
    <property type="entry name" value="NAD(P)-binding Rossmann-like Domain"/>
    <property type="match status" value="1"/>
</dbReference>
<dbReference type="GO" id="GO:0044550">
    <property type="term" value="P:secondary metabolite biosynthetic process"/>
    <property type="evidence" value="ECO:0007669"/>
    <property type="project" value="UniProtKB-ARBA"/>
</dbReference>
<evidence type="ECO:0000256" key="9">
    <source>
        <dbReference type="ARBA" id="ARBA00022989"/>
    </source>
</evidence>